<evidence type="ECO:0000313" key="1">
    <source>
        <dbReference type="EMBL" id="AOW08715.1"/>
    </source>
</evidence>
<organism evidence="1 2">
    <name type="scientific">Flavobacterium gilvum</name>
    <dbReference type="NCBI Taxonomy" id="1492737"/>
    <lineage>
        <taxon>Bacteria</taxon>
        <taxon>Pseudomonadati</taxon>
        <taxon>Bacteroidota</taxon>
        <taxon>Flavobacteriia</taxon>
        <taxon>Flavobacteriales</taxon>
        <taxon>Flavobacteriaceae</taxon>
        <taxon>Flavobacterium</taxon>
    </lineage>
</organism>
<reference evidence="1 2" key="1">
    <citation type="submission" date="2016-10" db="EMBL/GenBank/DDBJ databases">
        <title>Flavobacterium gilvum sp. nov., isolated from stream water.</title>
        <authorList>
            <person name="Shin S.-K."/>
            <person name="Cho Y.-J."/>
            <person name="Yi H."/>
        </authorList>
    </citation>
    <scope>NUCLEOTIDE SEQUENCE [LARGE SCALE GENOMIC DNA]</scope>
    <source>
        <strain evidence="1 2">EM1308</strain>
    </source>
</reference>
<dbReference type="KEGG" id="fgl:EM308_03935"/>
<accession>A0AAC9I352</accession>
<protein>
    <submittedName>
        <fullName evidence="1">Uncharacterized protein</fullName>
    </submittedName>
</protein>
<dbReference type="RefSeq" id="WP_035635974.1">
    <property type="nucleotide sequence ID" value="NZ_CP017479.1"/>
</dbReference>
<sequence length="117" mass="13727">MTTIQKLAITPEQYESIIWDLYNKWCQSVSITQREYQQVLANSAINKWFLVELSKREAEFHKLTDRYVNTNVTTADFSNCYRDCVNTLFNYRPMALLSNIVKPKVKGVPMFNAINHN</sequence>
<keyword evidence="2" id="KW-1185">Reference proteome</keyword>
<proteinExistence type="predicted"/>
<dbReference type="Proteomes" id="UP000175968">
    <property type="component" value="Chromosome"/>
</dbReference>
<dbReference type="AlphaFoldDB" id="A0AAC9I352"/>
<name>A0AAC9I352_9FLAO</name>
<dbReference type="EMBL" id="CP017479">
    <property type="protein sequence ID" value="AOW08715.1"/>
    <property type="molecule type" value="Genomic_DNA"/>
</dbReference>
<gene>
    <name evidence="1" type="ORF">EM308_03935</name>
</gene>
<evidence type="ECO:0000313" key="2">
    <source>
        <dbReference type="Proteomes" id="UP000175968"/>
    </source>
</evidence>